<feature type="non-terminal residue" evidence="1">
    <location>
        <position position="1"/>
    </location>
</feature>
<comment type="caution">
    <text evidence="1">The sequence shown here is derived from an EMBL/GenBank/DDBJ whole genome shotgun (WGS) entry which is preliminary data.</text>
</comment>
<accession>A0A9D1W569</accession>
<gene>
    <name evidence="1" type="ORF">IAA28_04365</name>
</gene>
<organism evidence="1 2">
    <name type="scientific">Candidatus Lachnoclostridium stercoripullorum</name>
    <dbReference type="NCBI Taxonomy" id="2838635"/>
    <lineage>
        <taxon>Bacteria</taxon>
        <taxon>Bacillati</taxon>
        <taxon>Bacillota</taxon>
        <taxon>Clostridia</taxon>
        <taxon>Lachnospirales</taxon>
        <taxon>Lachnospiraceae</taxon>
    </lineage>
</organism>
<reference evidence="1" key="1">
    <citation type="journal article" date="2021" name="PeerJ">
        <title>Extensive microbial diversity within the chicken gut microbiome revealed by metagenomics and culture.</title>
        <authorList>
            <person name="Gilroy R."/>
            <person name="Ravi A."/>
            <person name="Getino M."/>
            <person name="Pursley I."/>
            <person name="Horton D.L."/>
            <person name="Alikhan N.F."/>
            <person name="Baker D."/>
            <person name="Gharbi K."/>
            <person name="Hall N."/>
            <person name="Watson M."/>
            <person name="Adriaenssens E.M."/>
            <person name="Foster-Nyarko E."/>
            <person name="Jarju S."/>
            <person name="Secka A."/>
            <person name="Antonio M."/>
            <person name="Oren A."/>
            <person name="Chaudhuri R.R."/>
            <person name="La Ragione R."/>
            <person name="Hildebrand F."/>
            <person name="Pallen M.J."/>
        </authorList>
    </citation>
    <scope>NUCLEOTIDE SEQUENCE</scope>
    <source>
        <strain evidence="1">ChiGjej4B4-12881</strain>
    </source>
</reference>
<dbReference type="EMBL" id="DXEU01000075">
    <property type="protein sequence ID" value="HIX52022.1"/>
    <property type="molecule type" value="Genomic_DNA"/>
</dbReference>
<evidence type="ECO:0000313" key="1">
    <source>
        <dbReference type="EMBL" id="HIX52022.1"/>
    </source>
</evidence>
<dbReference type="Proteomes" id="UP000886780">
    <property type="component" value="Unassembled WGS sequence"/>
</dbReference>
<sequence>KGYYDLSGMSTPFCATSTFFLYARNVIEYNLLKNGKGEQLSYDDQRTGPAGGCIRLHSFKSDESKG</sequence>
<dbReference type="AlphaFoldDB" id="A0A9D1W569"/>
<name>A0A9D1W569_9FIRM</name>
<reference evidence="1" key="2">
    <citation type="submission" date="2021-04" db="EMBL/GenBank/DDBJ databases">
        <authorList>
            <person name="Gilroy R."/>
        </authorList>
    </citation>
    <scope>NUCLEOTIDE SEQUENCE</scope>
    <source>
        <strain evidence="1">ChiGjej4B4-12881</strain>
    </source>
</reference>
<proteinExistence type="predicted"/>
<protein>
    <submittedName>
        <fullName evidence="1">Uncharacterized protein</fullName>
    </submittedName>
</protein>
<evidence type="ECO:0000313" key="2">
    <source>
        <dbReference type="Proteomes" id="UP000886780"/>
    </source>
</evidence>